<dbReference type="EMBL" id="JACBKZ010000012">
    <property type="protein sequence ID" value="KAF5937908.1"/>
    <property type="molecule type" value="Genomic_DNA"/>
</dbReference>
<dbReference type="InterPro" id="IPR017853">
    <property type="entry name" value="GH"/>
</dbReference>
<dbReference type="SUPFAM" id="SSF51445">
    <property type="entry name" value="(Trans)glycosidases"/>
    <property type="match status" value="1"/>
</dbReference>
<protein>
    <recommendedName>
        <fullName evidence="3">Mannan endo-1,4-beta-mannosidase</fullName>
    </recommendedName>
</protein>
<dbReference type="InterPro" id="IPR045053">
    <property type="entry name" value="MAN-like"/>
</dbReference>
<dbReference type="Proteomes" id="UP000593564">
    <property type="component" value="Unassembled WGS sequence"/>
</dbReference>
<reference evidence="2" key="1">
    <citation type="journal article" date="2020" name="Nat. Commun.">
        <title>Genome assembly of wild tea tree DASZ reveals pedigree and selection history of tea varieties.</title>
        <authorList>
            <person name="Zhang W."/>
            <person name="Zhang Y."/>
            <person name="Qiu H."/>
            <person name="Guo Y."/>
            <person name="Wan H."/>
            <person name="Zhang X."/>
            <person name="Scossa F."/>
            <person name="Alseekh S."/>
            <person name="Zhang Q."/>
            <person name="Wang P."/>
            <person name="Xu L."/>
            <person name="Schmidt M.H."/>
            <person name="Jia X."/>
            <person name="Li D."/>
            <person name="Zhu A."/>
            <person name="Guo F."/>
            <person name="Chen W."/>
            <person name="Ni D."/>
            <person name="Usadel B."/>
            <person name="Fernie A.R."/>
            <person name="Wen W."/>
        </authorList>
    </citation>
    <scope>NUCLEOTIDE SEQUENCE [LARGE SCALE GENOMIC DNA]</scope>
    <source>
        <strain evidence="2">cv. G240</strain>
    </source>
</reference>
<dbReference type="AlphaFoldDB" id="A0A7J7GEP7"/>
<evidence type="ECO:0008006" key="3">
    <source>
        <dbReference type="Google" id="ProtNLM"/>
    </source>
</evidence>
<gene>
    <name evidence="1" type="ORF">HYC85_025414</name>
</gene>
<accession>A0A7J7GEP7</accession>
<dbReference type="PANTHER" id="PTHR31451:SF59">
    <property type="entry name" value="MANNAN ENDO-1,4-BETA-MANNOSIDASE"/>
    <property type="match status" value="1"/>
</dbReference>
<evidence type="ECO:0000313" key="1">
    <source>
        <dbReference type="EMBL" id="KAF5937908.1"/>
    </source>
</evidence>
<reference evidence="1 2" key="2">
    <citation type="submission" date="2020-07" db="EMBL/GenBank/DDBJ databases">
        <title>Genome assembly of wild tea tree DASZ reveals pedigree and selection history of tea varieties.</title>
        <authorList>
            <person name="Zhang W."/>
        </authorList>
    </citation>
    <scope>NUCLEOTIDE SEQUENCE [LARGE SCALE GENOMIC DNA]</scope>
    <source>
        <strain evidence="2">cv. G240</strain>
        <tissue evidence="1">Leaf</tissue>
    </source>
</reference>
<name>A0A7J7GEP7_CAMSI</name>
<keyword evidence="2" id="KW-1185">Reference proteome</keyword>
<proteinExistence type="predicted"/>
<dbReference type="PANTHER" id="PTHR31451">
    <property type="match status" value="1"/>
</dbReference>
<evidence type="ECO:0000313" key="2">
    <source>
        <dbReference type="Proteomes" id="UP000593564"/>
    </source>
</evidence>
<organism evidence="1 2">
    <name type="scientific">Camellia sinensis</name>
    <name type="common">Tea plant</name>
    <name type="synonym">Thea sinensis</name>
    <dbReference type="NCBI Taxonomy" id="4442"/>
    <lineage>
        <taxon>Eukaryota</taxon>
        <taxon>Viridiplantae</taxon>
        <taxon>Streptophyta</taxon>
        <taxon>Embryophyta</taxon>
        <taxon>Tracheophyta</taxon>
        <taxon>Spermatophyta</taxon>
        <taxon>Magnoliopsida</taxon>
        <taxon>eudicotyledons</taxon>
        <taxon>Gunneridae</taxon>
        <taxon>Pentapetalae</taxon>
        <taxon>asterids</taxon>
        <taxon>Ericales</taxon>
        <taxon>Theaceae</taxon>
        <taxon>Camellia</taxon>
    </lineage>
</organism>
<sequence length="100" mass="11125">MAFMQKWVENHWAGSGKIVRKPLVITEFGKSSKDPGLSVFTDIDNLARNGGTIGGSLVWQLMAQGMDPYFHGYQIILSEDPSTDVVISRQSHQMADLSHF</sequence>
<dbReference type="Gene3D" id="3.20.20.80">
    <property type="entry name" value="Glycosidases"/>
    <property type="match status" value="1"/>
</dbReference>
<dbReference type="GO" id="GO:0016985">
    <property type="term" value="F:mannan endo-1,4-beta-mannosidase activity"/>
    <property type="evidence" value="ECO:0007669"/>
    <property type="project" value="UniProtKB-EC"/>
</dbReference>
<comment type="caution">
    <text evidence="1">The sequence shown here is derived from an EMBL/GenBank/DDBJ whole genome shotgun (WGS) entry which is preliminary data.</text>
</comment>